<evidence type="ECO:0000313" key="3">
    <source>
        <dbReference type="Proteomes" id="UP000199412"/>
    </source>
</evidence>
<dbReference type="InterPro" id="IPR055570">
    <property type="entry name" value="DUF7146"/>
</dbReference>
<name>A0A1G7IHB5_9PROT</name>
<protein>
    <recommendedName>
        <fullName evidence="1">DUF7146 domain-containing protein</fullName>
    </recommendedName>
</protein>
<accession>A0A1G7IHB5</accession>
<dbReference type="STRING" id="69960.SAMN05421720_1431"/>
<dbReference type="EMBL" id="FNAP01000043">
    <property type="protein sequence ID" value="SDF12140.1"/>
    <property type="molecule type" value="Genomic_DNA"/>
</dbReference>
<proteinExistence type="predicted"/>
<sequence length="245" mass="26218">MKANDVARALAARAEAVCRAYLPAGRRAGNYWQVGDVHGHPGQSLYVRLTGSRAGSWTDSATGEYGDLLDLIAVNRGLDFFGAMEEAHAFLSEPWPVPDPVRQTSERDTVVSARRLFAAARPITDTLAERYLAGRGIVLSEPEPALRFHPRVWCRPTPDAPLEARPALIAAVTDGDGAITGVHRTFLDPDTAGKAAMPKPRRALGRLLGNAVRFGDPGDALVAGEGIESVLTLRMLFPGLSMVAA</sequence>
<feature type="non-terminal residue" evidence="2">
    <location>
        <position position="245"/>
    </location>
</feature>
<dbReference type="OrthoDB" id="9811157at2"/>
<dbReference type="AlphaFoldDB" id="A0A1G7IHB5"/>
<gene>
    <name evidence="2" type="ORF">SAMN05421720_1431</name>
</gene>
<feature type="domain" description="DUF7146" evidence="1">
    <location>
        <begin position="111"/>
        <end position="214"/>
    </location>
</feature>
<dbReference type="Proteomes" id="UP000199412">
    <property type="component" value="Unassembled WGS sequence"/>
</dbReference>
<dbReference type="RefSeq" id="WP_092788195.1">
    <property type="nucleotide sequence ID" value="NZ_FNAP01000043.1"/>
</dbReference>
<evidence type="ECO:0000313" key="2">
    <source>
        <dbReference type="EMBL" id="SDF12140.1"/>
    </source>
</evidence>
<evidence type="ECO:0000259" key="1">
    <source>
        <dbReference type="Pfam" id="PF23639"/>
    </source>
</evidence>
<organism evidence="2 3">
    <name type="scientific">Rhodospira trueperi</name>
    <dbReference type="NCBI Taxonomy" id="69960"/>
    <lineage>
        <taxon>Bacteria</taxon>
        <taxon>Pseudomonadati</taxon>
        <taxon>Pseudomonadota</taxon>
        <taxon>Alphaproteobacteria</taxon>
        <taxon>Rhodospirillales</taxon>
        <taxon>Rhodospirillaceae</taxon>
        <taxon>Rhodospira</taxon>
    </lineage>
</organism>
<dbReference type="Pfam" id="PF23639">
    <property type="entry name" value="DUF7146"/>
    <property type="match status" value="1"/>
</dbReference>
<keyword evidence="3" id="KW-1185">Reference proteome</keyword>
<dbReference type="SUPFAM" id="SSF57783">
    <property type="entry name" value="Zinc beta-ribbon"/>
    <property type="match status" value="1"/>
</dbReference>
<reference evidence="2 3" key="1">
    <citation type="submission" date="2016-10" db="EMBL/GenBank/DDBJ databases">
        <authorList>
            <person name="de Groot N.N."/>
        </authorList>
    </citation>
    <scope>NUCLEOTIDE SEQUENCE [LARGE SCALE GENOMIC DNA]</scope>
    <source>
        <strain evidence="2 3">ATCC 700224</strain>
    </source>
</reference>